<comment type="caution">
    <text evidence="1">The sequence shown here is derived from an EMBL/GenBank/DDBJ whole genome shotgun (WGS) entry which is preliminary data.</text>
</comment>
<keyword evidence="2" id="KW-1185">Reference proteome</keyword>
<evidence type="ECO:0000313" key="1">
    <source>
        <dbReference type="EMBL" id="KAK3769210.1"/>
    </source>
</evidence>
<proteinExistence type="predicted"/>
<dbReference type="Proteomes" id="UP001283361">
    <property type="component" value="Unassembled WGS sequence"/>
</dbReference>
<protein>
    <submittedName>
        <fullName evidence="1">Uncharacterized protein</fullName>
    </submittedName>
</protein>
<dbReference type="EMBL" id="JAWDGP010003957">
    <property type="protein sequence ID" value="KAK3769210.1"/>
    <property type="molecule type" value="Genomic_DNA"/>
</dbReference>
<organism evidence="1 2">
    <name type="scientific">Elysia crispata</name>
    <name type="common">lettuce slug</name>
    <dbReference type="NCBI Taxonomy" id="231223"/>
    <lineage>
        <taxon>Eukaryota</taxon>
        <taxon>Metazoa</taxon>
        <taxon>Spiralia</taxon>
        <taxon>Lophotrochozoa</taxon>
        <taxon>Mollusca</taxon>
        <taxon>Gastropoda</taxon>
        <taxon>Heterobranchia</taxon>
        <taxon>Euthyneura</taxon>
        <taxon>Panpulmonata</taxon>
        <taxon>Sacoglossa</taxon>
        <taxon>Placobranchoidea</taxon>
        <taxon>Plakobranchidae</taxon>
        <taxon>Elysia</taxon>
    </lineage>
</organism>
<dbReference type="AlphaFoldDB" id="A0AAE0ZHC3"/>
<accession>A0AAE0ZHC3</accession>
<name>A0AAE0ZHC3_9GAST</name>
<reference evidence="1" key="1">
    <citation type="journal article" date="2023" name="G3 (Bethesda)">
        <title>A reference genome for the long-term kleptoplast-retaining sea slug Elysia crispata morphotype clarki.</title>
        <authorList>
            <person name="Eastman K.E."/>
            <person name="Pendleton A.L."/>
            <person name="Shaikh M.A."/>
            <person name="Suttiyut T."/>
            <person name="Ogas R."/>
            <person name="Tomko P."/>
            <person name="Gavelis G."/>
            <person name="Widhalm J.R."/>
            <person name="Wisecaver J.H."/>
        </authorList>
    </citation>
    <scope>NUCLEOTIDE SEQUENCE</scope>
    <source>
        <strain evidence="1">ECLA1</strain>
    </source>
</reference>
<gene>
    <name evidence="1" type="ORF">RRG08_005157</name>
</gene>
<evidence type="ECO:0000313" key="2">
    <source>
        <dbReference type="Proteomes" id="UP001283361"/>
    </source>
</evidence>
<sequence length="78" mass="8657">MEQIAEFRRDGQIPVGDGTFLPITGVALPEEEVTNMPVTDGYVGNECVKVFRDTGCSLSKTSTSELHYPTQQMHPRDK</sequence>